<proteinExistence type="predicted"/>
<accession>A0A9E6ZGS6</accession>
<dbReference type="EMBL" id="CP080467">
    <property type="protein sequence ID" value="UNO48438.1"/>
    <property type="molecule type" value="Genomic_DNA"/>
</dbReference>
<dbReference type="KEGG" id="aaco:K1I37_17505"/>
<gene>
    <name evidence="1" type="ORF">K1I37_17505</name>
</gene>
<keyword evidence="2" id="KW-1185">Reference proteome</keyword>
<dbReference type="Proteomes" id="UP000829401">
    <property type="component" value="Chromosome"/>
</dbReference>
<dbReference type="STRING" id="1356854.N007_09050"/>
<organism evidence="1 2">
    <name type="scientific">Alicyclobacillus acidoterrestris (strain ATCC 49025 / DSM 3922 / CIP 106132 / NCIMB 13137 / GD3B)</name>
    <dbReference type="NCBI Taxonomy" id="1356854"/>
    <lineage>
        <taxon>Bacteria</taxon>
        <taxon>Bacillati</taxon>
        <taxon>Bacillota</taxon>
        <taxon>Bacilli</taxon>
        <taxon>Bacillales</taxon>
        <taxon>Alicyclobacillaceae</taxon>
        <taxon>Alicyclobacillus</taxon>
    </lineage>
</organism>
<evidence type="ECO:0000313" key="1">
    <source>
        <dbReference type="EMBL" id="UNO48438.1"/>
    </source>
</evidence>
<reference evidence="2" key="1">
    <citation type="journal article" date="2022" name="G3 (Bethesda)">
        <title>Unveiling the complete genome sequence of Alicyclobacillus acidoterrestris DSM 3922T, a taint-producing strain.</title>
        <authorList>
            <person name="Leonardo I.C."/>
            <person name="Barreto Crespo M.T."/>
            <person name="Gaspar F.B."/>
        </authorList>
    </citation>
    <scope>NUCLEOTIDE SEQUENCE [LARGE SCALE GENOMIC DNA]</scope>
    <source>
        <strain evidence="2">DSM 3922</strain>
    </source>
</reference>
<protein>
    <submittedName>
        <fullName evidence="1">Uncharacterized protein</fullName>
    </submittedName>
</protein>
<accession>T0BYD1</accession>
<dbReference type="AlphaFoldDB" id="T0BYD1"/>
<name>T0BYD1_ALIAG</name>
<sequence length="60" mass="6928">MEEKLDQILAILSDHTAKLEENTNILNAVRHSMEVTTAKIEAIDRRLDTIEGRLVRIERN</sequence>
<dbReference type="RefSeq" id="WP_021296871.1">
    <property type="nucleotide sequence ID" value="NZ_AURB01000137.1"/>
</dbReference>
<evidence type="ECO:0000313" key="2">
    <source>
        <dbReference type="Proteomes" id="UP000829401"/>
    </source>
</evidence>